<organism evidence="2 3">
    <name type="scientific">Scleromatobacter humisilvae</name>
    <dbReference type="NCBI Taxonomy" id="2897159"/>
    <lineage>
        <taxon>Bacteria</taxon>
        <taxon>Pseudomonadati</taxon>
        <taxon>Pseudomonadota</taxon>
        <taxon>Betaproteobacteria</taxon>
        <taxon>Burkholderiales</taxon>
        <taxon>Sphaerotilaceae</taxon>
        <taxon>Scleromatobacter</taxon>
    </lineage>
</organism>
<evidence type="ECO:0000313" key="3">
    <source>
        <dbReference type="Proteomes" id="UP001139353"/>
    </source>
</evidence>
<dbReference type="InterPro" id="IPR029069">
    <property type="entry name" value="HotDog_dom_sf"/>
</dbReference>
<dbReference type="PANTHER" id="PTHR31793">
    <property type="entry name" value="4-HYDROXYBENZOYL-COA THIOESTERASE FAMILY MEMBER"/>
    <property type="match status" value="1"/>
</dbReference>
<dbReference type="RefSeq" id="WP_275684700.1">
    <property type="nucleotide sequence ID" value="NZ_JAJLJH010000009.1"/>
</dbReference>
<dbReference type="SUPFAM" id="SSF54637">
    <property type="entry name" value="Thioesterase/thiol ester dehydrase-isomerase"/>
    <property type="match status" value="1"/>
</dbReference>
<comment type="caution">
    <text evidence="2">The sequence shown here is derived from an EMBL/GenBank/DDBJ whole genome shotgun (WGS) entry which is preliminary data.</text>
</comment>
<dbReference type="Proteomes" id="UP001139353">
    <property type="component" value="Unassembled WGS sequence"/>
</dbReference>
<dbReference type="CDD" id="cd00586">
    <property type="entry name" value="4HBT"/>
    <property type="match status" value="1"/>
</dbReference>
<dbReference type="InterPro" id="IPR050563">
    <property type="entry name" value="4-hydroxybenzoyl-CoA_TE"/>
</dbReference>
<accession>A0A9X2C448</accession>
<keyword evidence="3" id="KW-1185">Reference proteome</keyword>
<dbReference type="GO" id="GO:0047617">
    <property type="term" value="F:fatty acyl-CoA hydrolase activity"/>
    <property type="evidence" value="ECO:0007669"/>
    <property type="project" value="TreeGrafter"/>
</dbReference>
<dbReference type="AlphaFoldDB" id="A0A9X2C448"/>
<evidence type="ECO:0000313" key="2">
    <source>
        <dbReference type="EMBL" id="MCK9688655.1"/>
    </source>
</evidence>
<dbReference type="Gene3D" id="3.10.129.10">
    <property type="entry name" value="Hotdog Thioesterase"/>
    <property type="match status" value="1"/>
</dbReference>
<keyword evidence="1" id="KW-0378">Hydrolase</keyword>
<gene>
    <name evidence="2" type="ORF">LPC04_23335</name>
</gene>
<protein>
    <submittedName>
        <fullName evidence="2">Acyl-CoA thioesterase</fullName>
    </submittedName>
</protein>
<dbReference type="PANTHER" id="PTHR31793:SF37">
    <property type="entry name" value="ACYL-COA THIOESTER HYDROLASE YBGC"/>
    <property type="match status" value="1"/>
</dbReference>
<name>A0A9X2C448_9BURK</name>
<sequence>MSDPSNRPAWDAPHPHVLAVDVTTAHIDLMQHVNNVHYLQWLENVAWSHSDSLGMRQEDYTRLGHGMVVKRHELDYVAPALLGDRVLLATWIVGLDRLSTHRRYQFVRESDGATLFRGATHFVCVEIASGKVRRMIPEFAETYGRAVTPWPAV</sequence>
<dbReference type="Pfam" id="PF13279">
    <property type="entry name" value="4HBT_2"/>
    <property type="match status" value="1"/>
</dbReference>
<dbReference type="EMBL" id="JAJLJH010000009">
    <property type="protein sequence ID" value="MCK9688655.1"/>
    <property type="molecule type" value="Genomic_DNA"/>
</dbReference>
<proteinExistence type="predicted"/>
<evidence type="ECO:0000256" key="1">
    <source>
        <dbReference type="ARBA" id="ARBA00022801"/>
    </source>
</evidence>
<reference evidence="2" key="1">
    <citation type="submission" date="2021-11" db="EMBL/GenBank/DDBJ databases">
        <title>BS-T2-15 a new species belonging to the Comamonadaceae family isolated from the soil of a French oak forest.</title>
        <authorList>
            <person name="Mieszkin S."/>
            <person name="Alain K."/>
        </authorList>
    </citation>
    <scope>NUCLEOTIDE SEQUENCE</scope>
    <source>
        <strain evidence="2">BS-T2-15</strain>
    </source>
</reference>